<dbReference type="EMBL" id="LAZR01010424">
    <property type="protein sequence ID" value="KKM67020.1"/>
    <property type="molecule type" value="Genomic_DNA"/>
</dbReference>
<proteinExistence type="predicted"/>
<organism evidence="1">
    <name type="scientific">marine sediment metagenome</name>
    <dbReference type="NCBI Taxonomy" id="412755"/>
    <lineage>
        <taxon>unclassified sequences</taxon>
        <taxon>metagenomes</taxon>
        <taxon>ecological metagenomes</taxon>
    </lineage>
</organism>
<reference evidence="1" key="1">
    <citation type="journal article" date="2015" name="Nature">
        <title>Complex archaea that bridge the gap between prokaryotes and eukaryotes.</title>
        <authorList>
            <person name="Spang A."/>
            <person name="Saw J.H."/>
            <person name="Jorgensen S.L."/>
            <person name="Zaremba-Niedzwiedzka K."/>
            <person name="Martijn J."/>
            <person name="Lind A.E."/>
            <person name="van Eijk R."/>
            <person name="Schleper C."/>
            <person name="Guy L."/>
            <person name="Ettema T.J."/>
        </authorList>
    </citation>
    <scope>NUCLEOTIDE SEQUENCE</scope>
</reference>
<name>A0A0F9LRM4_9ZZZZ</name>
<sequence>MTQKPEKHYVHCTHGTVSDTKKGMSHKMLELSVCRAACRRKDKRFLLCKIYQAKVIELKFKGDEK</sequence>
<dbReference type="AlphaFoldDB" id="A0A0F9LRM4"/>
<comment type="caution">
    <text evidence="1">The sequence shown here is derived from an EMBL/GenBank/DDBJ whole genome shotgun (WGS) entry which is preliminary data.</text>
</comment>
<gene>
    <name evidence="1" type="ORF">LCGC14_1475360</name>
</gene>
<accession>A0A0F9LRM4</accession>
<protein>
    <submittedName>
        <fullName evidence="1">Uncharacterized protein</fullName>
    </submittedName>
</protein>
<evidence type="ECO:0000313" key="1">
    <source>
        <dbReference type="EMBL" id="KKM67020.1"/>
    </source>
</evidence>